<evidence type="ECO:0000256" key="6">
    <source>
        <dbReference type="ARBA" id="ARBA00022989"/>
    </source>
</evidence>
<dbReference type="Pfam" id="PF00153">
    <property type="entry name" value="Mito_carr"/>
    <property type="match status" value="2"/>
</dbReference>
<keyword evidence="8 9" id="KW-0472">Membrane</keyword>
<sequence length="268" mass="28221">MSVPPSLSPVELAGIGALSGVVEVAIQQPTVSWKNSIQQGRPISFNPMICYRGVFINAASIAPITCTQFGASRAFENLIVDEGQPVSDAVKVASSTCAGVVSAGICTPSELIMIQQQKHGGSLLSTARNLLSTHGFSIFSRGAMPCIAREAVWAPCYLSVVPIFNEKLSNFEIFKGSPYASWATGATLAGLIGATCTQPLDVIKTRMQANLEPGTFNSFIRTAKVVAQDGALFAGLIPRGLRIVGATFILSSTKDVLVNKALQMKATV</sequence>
<dbReference type="PANTHER" id="PTHR45788">
    <property type="entry name" value="SUCCINATE/FUMARATE MITOCHONDRIAL TRANSPORTER-RELATED"/>
    <property type="match status" value="1"/>
</dbReference>
<dbReference type="GO" id="GO:0071913">
    <property type="term" value="F:citrate secondary active transmembrane transporter activity"/>
    <property type="evidence" value="ECO:0007669"/>
    <property type="project" value="TreeGrafter"/>
</dbReference>
<dbReference type="Proteomes" id="UP001190700">
    <property type="component" value="Unassembled WGS sequence"/>
</dbReference>
<comment type="similarity">
    <text evidence="2 10">Belongs to the mitochondrial carrier (TC 2.A.29) family.</text>
</comment>
<evidence type="ECO:0008006" key="13">
    <source>
        <dbReference type="Google" id="ProtNLM"/>
    </source>
</evidence>
<evidence type="ECO:0000256" key="9">
    <source>
        <dbReference type="PROSITE-ProRule" id="PRU00282"/>
    </source>
</evidence>
<dbReference type="SUPFAM" id="SSF103506">
    <property type="entry name" value="Mitochondrial carrier"/>
    <property type="match status" value="1"/>
</dbReference>
<dbReference type="InterPro" id="IPR023395">
    <property type="entry name" value="MCP_dom_sf"/>
</dbReference>
<keyword evidence="12" id="KW-1185">Reference proteome</keyword>
<evidence type="ECO:0000256" key="5">
    <source>
        <dbReference type="ARBA" id="ARBA00022737"/>
    </source>
</evidence>
<keyword evidence="5" id="KW-0677">Repeat</keyword>
<dbReference type="InterPro" id="IPR018108">
    <property type="entry name" value="MCP_transmembrane"/>
</dbReference>
<accession>A0AAE0GFV8</accession>
<dbReference type="EMBL" id="LGRX02006224">
    <property type="protein sequence ID" value="KAK3277170.1"/>
    <property type="molecule type" value="Genomic_DNA"/>
</dbReference>
<evidence type="ECO:0000256" key="3">
    <source>
        <dbReference type="ARBA" id="ARBA00022448"/>
    </source>
</evidence>
<dbReference type="PANTHER" id="PTHR45788:SF4">
    <property type="entry name" value="TRICARBOXYLATE TRANSPORT PROTEIN, MITOCHONDRIAL"/>
    <property type="match status" value="1"/>
</dbReference>
<dbReference type="GO" id="GO:0031966">
    <property type="term" value="C:mitochondrial membrane"/>
    <property type="evidence" value="ECO:0007669"/>
    <property type="project" value="UniProtKB-SubCell"/>
</dbReference>
<evidence type="ECO:0000256" key="1">
    <source>
        <dbReference type="ARBA" id="ARBA00004225"/>
    </source>
</evidence>
<evidence type="ECO:0000256" key="2">
    <source>
        <dbReference type="ARBA" id="ARBA00006375"/>
    </source>
</evidence>
<comment type="subcellular location">
    <subcellularLocation>
        <location evidence="1">Mitochondrion membrane</location>
        <topology evidence="1">Multi-pass membrane protein</topology>
    </subcellularLocation>
</comment>
<gene>
    <name evidence="11" type="ORF">CYMTET_14798</name>
</gene>
<evidence type="ECO:0000313" key="11">
    <source>
        <dbReference type="EMBL" id="KAK3277170.1"/>
    </source>
</evidence>
<dbReference type="InterPro" id="IPR049563">
    <property type="entry name" value="TXTP-like"/>
</dbReference>
<keyword evidence="4 9" id="KW-0812">Transmembrane</keyword>
<protein>
    <recommendedName>
        <fullName evidence="13">Mitochondrial carrier protein</fullName>
    </recommendedName>
</protein>
<dbReference type="AlphaFoldDB" id="A0AAE0GFV8"/>
<dbReference type="PROSITE" id="PS50920">
    <property type="entry name" value="SOLCAR"/>
    <property type="match status" value="2"/>
</dbReference>
<name>A0AAE0GFV8_9CHLO</name>
<evidence type="ECO:0000256" key="7">
    <source>
        <dbReference type="ARBA" id="ARBA00023128"/>
    </source>
</evidence>
<keyword evidence="3 10" id="KW-0813">Transport</keyword>
<organism evidence="11 12">
    <name type="scientific">Cymbomonas tetramitiformis</name>
    <dbReference type="NCBI Taxonomy" id="36881"/>
    <lineage>
        <taxon>Eukaryota</taxon>
        <taxon>Viridiplantae</taxon>
        <taxon>Chlorophyta</taxon>
        <taxon>Pyramimonadophyceae</taxon>
        <taxon>Pyramimonadales</taxon>
        <taxon>Pyramimonadaceae</taxon>
        <taxon>Cymbomonas</taxon>
    </lineage>
</organism>
<evidence type="ECO:0000256" key="10">
    <source>
        <dbReference type="RuleBase" id="RU000488"/>
    </source>
</evidence>
<keyword evidence="6" id="KW-1133">Transmembrane helix</keyword>
<proteinExistence type="inferred from homology"/>
<evidence type="ECO:0000256" key="4">
    <source>
        <dbReference type="ARBA" id="ARBA00022692"/>
    </source>
</evidence>
<reference evidence="11 12" key="1">
    <citation type="journal article" date="2015" name="Genome Biol. Evol.">
        <title>Comparative Genomics of a Bacterivorous Green Alga Reveals Evolutionary Causalities and Consequences of Phago-Mixotrophic Mode of Nutrition.</title>
        <authorList>
            <person name="Burns J.A."/>
            <person name="Paasch A."/>
            <person name="Narechania A."/>
            <person name="Kim E."/>
        </authorList>
    </citation>
    <scope>NUCLEOTIDE SEQUENCE [LARGE SCALE GENOMIC DNA]</scope>
    <source>
        <strain evidence="11 12">PLY_AMNH</strain>
    </source>
</reference>
<keyword evidence="7" id="KW-0496">Mitochondrion</keyword>
<evidence type="ECO:0000256" key="8">
    <source>
        <dbReference type="ARBA" id="ARBA00023136"/>
    </source>
</evidence>
<comment type="caution">
    <text evidence="11">The sequence shown here is derived from an EMBL/GenBank/DDBJ whole genome shotgun (WGS) entry which is preliminary data.</text>
</comment>
<dbReference type="Gene3D" id="1.50.40.10">
    <property type="entry name" value="Mitochondrial carrier domain"/>
    <property type="match status" value="1"/>
</dbReference>
<feature type="repeat" description="Solcar" evidence="9">
    <location>
        <begin position="86"/>
        <end position="167"/>
    </location>
</feature>
<feature type="repeat" description="Solcar" evidence="9">
    <location>
        <begin position="177"/>
        <end position="260"/>
    </location>
</feature>
<dbReference type="GO" id="GO:0006843">
    <property type="term" value="P:mitochondrial citrate transmembrane transport"/>
    <property type="evidence" value="ECO:0007669"/>
    <property type="project" value="TreeGrafter"/>
</dbReference>
<evidence type="ECO:0000313" key="12">
    <source>
        <dbReference type="Proteomes" id="UP001190700"/>
    </source>
</evidence>